<comment type="caution">
    <text evidence="1">The sequence shown here is derived from an EMBL/GenBank/DDBJ whole genome shotgun (WGS) entry which is preliminary data.</text>
</comment>
<reference evidence="1 2" key="1">
    <citation type="submission" date="2018-03" db="EMBL/GenBank/DDBJ databases">
        <title>Whole genome sequencing of Histamine producing bacteria.</title>
        <authorList>
            <person name="Butler K."/>
        </authorList>
    </citation>
    <scope>NUCLEOTIDE SEQUENCE [LARGE SCALE GENOMIC DNA]</scope>
    <source>
        <strain evidence="1 2">DSM 19138</strain>
    </source>
</reference>
<dbReference type="EMBL" id="PYMB01000001">
    <property type="protein sequence ID" value="PSW15625.1"/>
    <property type="molecule type" value="Genomic_DNA"/>
</dbReference>
<sequence>MEILKVIDKNFLPFLKLPLACLFAKSGEVNFFSSSFQSHTSDFSKDYKCLIRQAKREISSIKRNLTQAGYQMTQIVRVEVTLALSMADHPLDELYDLLRPFSGEVEIRYDETGLFSSEPQLSSSQLISIDVLALH</sequence>
<evidence type="ECO:0000313" key="2">
    <source>
        <dbReference type="Proteomes" id="UP000241346"/>
    </source>
</evidence>
<accession>A0A2T3NJC7</accession>
<dbReference type="AlphaFoldDB" id="A0A2T3NJC7"/>
<gene>
    <name evidence="1" type="ORF">C9J01_01000</name>
</gene>
<proteinExistence type="predicted"/>
<dbReference type="Proteomes" id="UP000241346">
    <property type="component" value="Unassembled WGS sequence"/>
</dbReference>
<protein>
    <submittedName>
        <fullName evidence="1">Uncharacterized protein</fullName>
    </submittedName>
</protein>
<dbReference type="RefSeq" id="WP_107296245.1">
    <property type="nucleotide sequence ID" value="NZ_PYMB01000001.1"/>
</dbReference>
<dbReference type="OrthoDB" id="9958575at2"/>
<evidence type="ECO:0000313" key="1">
    <source>
        <dbReference type="EMBL" id="PSW15625.1"/>
    </source>
</evidence>
<name>A0A2T3NJC7_9GAMM</name>
<organism evidence="1 2">
    <name type="scientific">Photobacterium rosenbergii</name>
    <dbReference type="NCBI Taxonomy" id="294936"/>
    <lineage>
        <taxon>Bacteria</taxon>
        <taxon>Pseudomonadati</taxon>
        <taxon>Pseudomonadota</taxon>
        <taxon>Gammaproteobacteria</taxon>
        <taxon>Vibrionales</taxon>
        <taxon>Vibrionaceae</taxon>
        <taxon>Photobacterium</taxon>
    </lineage>
</organism>